<organism evidence="5 6">
    <name type="scientific">Batrachochytrium dendrobatidis (strain JEL423)</name>
    <dbReference type="NCBI Taxonomy" id="403673"/>
    <lineage>
        <taxon>Eukaryota</taxon>
        <taxon>Fungi</taxon>
        <taxon>Fungi incertae sedis</taxon>
        <taxon>Chytridiomycota</taxon>
        <taxon>Chytridiomycota incertae sedis</taxon>
        <taxon>Chytridiomycetes</taxon>
        <taxon>Rhizophydiales</taxon>
        <taxon>Rhizophydiales incertae sedis</taxon>
        <taxon>Batrachochytrium</taxon>
    </lineage>
</organism>
<feature type="compositionally biased region" description="Low complexity" evidence="2">
    <location>
        <begin position="138"/>
        <end position="150"/>
    </location>
</feature>
<name>A0A177WFI4_BATDL</name>
<dbReference type="OrthoDB" id="5595608at2759"/>
<keyword evidence="3" id="KW-0812">Transmembrane</keyword>
<sequence length="381" mass="41301">MQSCTQDMYQILSPGAPLTPYTGNNDPYSRFLVKDYFDPSTDSQCSGPVIRRQLVRVYDQCTKILTTSTQPSYSLYAISSISQDEMVQKLCSDSICANCTVSQSVSPWKISSGFCSRIGLEVTKGMYMYENNVSKNVTGPSSSGTAAPGSNPTASGDIPGSIAGSSSLPQDSLATASSTSSSMIGVAVGVPLGLVCLCALTGAILIRRHKSKQNQKYMDENLQYSTQKEAVYSHTNRTLPHMDFKLGSIFSKKSPARMSSTKRATAHAVFMQTAQQQADALDSASTLNVGTKTDIVLTDQEMMRYRTLLAQGCRRKPRVVMIDYQHTKSDELDLTIGDHVVLMSMWEGGWGQGYNLTTGQKGIMAALAVSPDLTEDTDTQP</sequence>
<dbReference type="Gene3D" id="2.30.30.40">
    <property type="entry name" value="SH3 Domains"/>
    <property type="match status" value="1"/>
</dbReference>
<keyword evidence="3" id="KW-1133">Transmembrane helix</keyword>
<accession>A0A177WFI4</accession>
<protein>
    <recommendedName>
        <fullName evidence="4">SH3 domain-containing protein</fullName>
    </recommendedName>
</protein>
<evidence type="ECO:0000313" key="5">
    <source>
        <dbReference type="EMBL" id="OAJ38878.1"/>
    </source>
</evidence>
<evidence type="ECO:0000256" key="3">
    <source>
        <dbReference type="SAM" id="Phobius"/>
    </source>
</evidence>
<keyword evidence="1" id="KW-0728">SH3 domain</keyword>
<dbReference type="Proteomes" id="UP000077115">
    <property type="component" value="Unassembled WGS sequence"/>
</dbReference>
<dbReference type="InterPro" id="IPR001452">
    <property type="entry name" value="SH3_domain"/>
</dbReference>
<dbReference type="Pfam" id="PF00018">
    <property type="entry name" value="SH3_1"/>
    <property type="match status" value="1"/>
</dbReference>
<reference evidence="5 6" key="2">
    <citation type="submission" date="2016-05" db="EMBL/GenBank/DDBJ databases">
        <title>Lineage-specific infection strategies underlie the spectrum of fungal disease in amphibians.</title>
        <authorList>
            <person name="Cuomo C.A."/>
            <person name="Farrer R.A."/>
            <person name="James T."/>
            <person name="Longcore J."/>
            <person name="Birren B."/>
        </authorList>
    </citation>
    <scope>NUCLEOTIDE SEQUENCE [LARGE SCALE GENOMIC DNA]</scope>
    <source>
        <strain evidence="5 6">JEL423</strain>
    </source>
</reference>
<dbReference type="VEuPathDB" id="FungiDB:BDEG_22777"/>
<dbReference type="AlphaFoldDB" id="A0A177WFI4"/>
<reference evidence="5 6" key="1">
    <citation type="submission" date="2006-10" db="EMBL/GenBank/DDBJ databases">
        <title>The Genome Sequence of Batrachochytrium dendrobatidis JEL423.</title>
        <authorList>
            <consortium name="The Broad Institute Genome Sequencing Platform"/>
            <person name="Birren B."/>
            <person name="Lander E."/>
            <person name="Galagan J."/>
            <person name="Cuomo C."/>
            <person name="Devon K."/>
            <person name="Jaffe D."/>
            <person name="Butler J."/>
            <person name="Alvarez P."/>
            <person name="Gnerre S."/>
            <person name="Grabherr M."/>
            <person name="Kleber M."/>
            <person name="Mauceli E."/>
            <person name="Brockman W."/>
            <person name="Young S."/>
            <person name="LaButti K."/>
            <person name="Sykes S."/>
            <person name="DeCaprio D."/>
            <person name="Crawford M."/>
            <person name="Koehrsen M."/>
            <person name="Engels R."/>
            <person name="Montgomery P."/>
            <person name="Pearson M."/>
            <person name="Howarth C."/>
            <person name="Larson L."/>
            <person name="White J."/>
            <person name="O'Leary S."/>
            <person name="Kodira C."/>
            <person name="Zeng Q."/>
            <person name="Yandava C."/>
            <person name="Alvarado L."/>
            <person name="Longcore J."/>
            <person name="James T."/>
        </authorList>
    </citation>
    <scope>NUCLEOTIDE SEQUENCE [LARGE SCALE GENOMIC DNA]</scope>
    <source>
        <strain evidence="5 6">JEL423</strain>
    </source>
</reference>
<proteinExistence type="predicted"/>
<gene>
    <name evidence="5" type="ORF">BDEG_22777</name>
</gene>
<evidence type="ECO:0000256" key="1">
    <source>
        <dbReference type="ARBA" id="ARBA00022443"/>
    </source>
</evidence>
<evidence type="ECO:0000259" key="4">
    <source>
        <dbReference type="Pfam" id="PF00018"/>
    </source>
</evidence>
<evidence type="ECO:0000313" key="6">
    <source>
        <dbReference type="Proteomes" id="UP000077115"/>
    </source>
</evidence>
<dbReference type="SUPFAM" id="SSF50044">
    <property type="entry name" value="SH3-domain"/>
    <property type="match status" value="1"/>
</dbReference>
<dbReference type="InterPro" id="IPR036028">
    <property type="entry name" value="SH3-like_dom_sf"/>
</dbReference>
<feature type="region of interest" description="Disordered" evidence="2">
    <location>
        <begin position="138"/>
        <end position="162"/>
    </location>
</feature>
<feature type="domain" description="SH3" evidence="4">
    <location>
        <begin position="320"/>
        <end position="363"/>
    </location>
</feature>
<dbReference type="EMBL" id="DS022302">
    <property type="protein sequence ID" value="OAJ38878.1"/>
    <property type="molecule type" value="Genomic_DNA"/>
</dbReference>
<evidence type="ECO:0000256" key="2">
    <source>
        <dbReference type="SAM" id="MobiDB-lite"/>
    </source>
</evidence>
<feature type="transmembrane region" description="Helical" evidence="3">
    <location>
        <begin position="183"/>
        <end position="206"/>
    </location>
</feature>
<keyword evidence="3" id="KW-0472">Membrane</keyword>